<name>A0A2T6ABK6_9RHOB</name>
<dbReference type="OrthoDB" id="5470953at2"/>
<protein>
    <submittedName>
        <fullName evidence="4">Ca2+-binding EF-hand superfamily protein</fullName>
    </submittedName>
</protein>
<dbReference type="PROSITE" id="PS50222">
    <property type="entry name" value="EF_HAND_2"/>
    <property type="match status" value="2"/>
</dbReference>
<evidence type="ECO:0000313" key="4">
    <source>
        <dbReference type="EMBL" id="PTX41199.1"/>
    </source>
</evidence>
<dbReference type="SMART" id="SM00054">
    <property type="entry name" value="EFh"/>
    <property type="match status" value="4"/>
</dbReference>
<gene>
    <name evidence="4" type="ORF">C8N44_13140</name>
</gene>
<keyword evidence="5" id="KW-1185">Reference proteome</keyword>
<accession>A0A2T6ABK6</accession>
<organism evidence="4 5">
    <name type="scientific">Allosediminivita pacifica</name>
    <dbReference type="NCBI Taxonomy" id="1267769"/>
    <lineage>
        <taxon>Bacteria</taxon>
        <taxon>Pseudomonadati</taxon>
        <taxon>Pseudomonadota</taxon>
        <taxon>Alphaproteobacteria</taxon>
        <taxon>Rhodobacterales</taxon>
        <taxon>Paracoccaceae</taxon>
        <taxon>Allosediminivita</taxon>
    </lineage>
</organism>
<evidence type="ECO:0000259" key="3">
    <source>
        <dbReference type="PROSITE" id="PS50222"/>
    </source>
</evidence>
<dbReference type="Proteomes" id="UP000244069">
    <property type="component" value="Unassembled WGS sequence"/>
</dbReference>
<evidence type="ECO:0000256" key="2">
    <source>
        <dbReference type="SAM" id="SignalP"/>
    </source>
</evidence>
<feature type="chain" id="PRO_5015581435" evidence="2">
    <location>
        <begin position="27"/>
        <end position="198"/>
    </location>
</feature>
<dbReference type="Pfam" id="PF13202">
    <property type="entry name" value="EF-hand_5"/>
    <property type="match status" value="4"/>
</dbReference>
<sequence>MTRKATYLGSALIFTLGLGLAGAAQAQRGDGPMGPNVETMFQQFDTNGDENVSREEIDAFMARRFEDADTDGDGVLSPDETFAAAEARRAEREEMRRRARSDAMFSRLDADGNGSLSAEELANRPGPERMFDRLDTDGNGEISAVEMEQMKQRFANHRGRDGRGWHHGGDRRGDHQGPRFHQRPPAAPQGDAPKQDND</sequence>
<keyword evidence="2" id="KW-0732">Signal</keyword>
<dbReference type="InterPro" id="IPR018247">
    <property type="entry name" value="EF_Hand_1_Ca_BS"/>
</dbReference>
<dbReference type="AlphaFoldDB" id="A0A2T6ABK6"/>
<dbReference type="InterPro" id="IPR011992">
    <property type="entry name" value="EF-hand-dom_pair"/>
</dbReference>
<dbReference type="CDD" id="cd00051">
    <property type="entry name" value="EFh"/>
    <property type="match status" value="1"/>
</dbReference>
<dbReference type="GO" id="GO:0005509">
    <property type="term" value="F:calcium ion binding"/>
    <property type="evidence" value="ECO:0007669"/>
    <property type="project" value="InterPro"/>
</dbReference>
<feature type="region of interest" description="Disordered" evidence="1">
    <location>
        <begin position="89"/>
        <end position="137"/>
    </location>
</feature>
<feature type="compositionally biased region" description="Basic and acidic residues" evidence="1">
    <location>
        <begin position="158"/>
        <end position="177"/>
    </location>
</feature>
<dbReference type="InterPro" id="IPR002048">
    <property type="entry name" value="EF_hand_dom"/>
</dbReference>
<feature type="domain" description="EF-hand" evidence="3">
    <location>
        <begin position="32"/>
        <end position="67"/>
    </location>
</feature>
<evidence type="ECO:0000256" key="1">
    <source>
        <dbReference type="SAM" id="MobiDB-lite"/>
    </source>
</evidence>
<evidence type="ECO:0000313" key="5">
    <source>
        <dbReference type="Proteomes" id="UP000244069"/>
    </source>
</evidence>
<proteinExistence type="predicted"/>
<feature type="signal peptide" evidence="2">
    <location>
        <begin position="1"/>
        <end position="26"/>
    </location>
</feature>
<feature type="compositionally biased region" description="Basic and acidic residues" evidence="1">
    <location>
        <begin position="126"/>
        <end position="136"/>
    </location>
</feature>
<reference evidence="4 5" key="1">
    <citation type="submission" date="2018-04" db="EMBL/GenBank/DDBJ databases">
        <title>Genomic Encyclopedia of Archaeal and Bacterial Type Strains, Phase II (KMG-II): from individual species to whole genera.</title>
        <authorList>
            <person name="Goeker M."/>
        </authorList>
    </citation>
    <scope>NUCLEOTIDE SEQUENCE [LARGE SCALE GENOMIC DNA]</scope>
    <source>
        <strain evidence="4 5">DSM 29329</strain>
    </source>
</reference>
<dbReference type="Gene3D" id="1.10.238.10">
    <property type="entry name" value="EF-hand"/>
    <property type="match status" value="3"/>
</dbReference>
<feature type="region of interest" description="Disordered" evidence="1">
    <location>
        <begin position="154"/>
        <end position="198"/>
    </location>
</feature>
<dbReference type="SUPFAM" id="SSF47473">
    <property type="entry name" value="EF-hand"/>
    <property type="match status" value="1"/>
</dbReference>
<dbReference type="PROSITE" id="PS00018">
    <property type="entry name" value="EF_HAND_1"/>
    <property type="match status" value="1"/>
</dbReference>
<feature type="domain" description="EF-hand" evidence="3">
    <location>
        <begin position="122"/>
        <end position="157"/>
    </location>
</feature>
<dbReference type="EMBL" id="QBKN01000031">
    <property type="protein sequence ID" value="PTX41199.1"/>
    <property type="molecule type" value="Genomic_DNA"/>
</dbReference>
<comment type="caution">
    <text evidence="4">The sequence shown here is derived from an EMBL/GenBank/DDBJ whole genome shotgun (WGS) entry which is preliminary data.</text>
</comment>
<dbReference type="RefSeq" id="WP_107978401.1">
    <property type="nucleotide sequence ID" value="NZ_BMEZ01000029.1"/>
</dbReference>